<name>A0AAU7UCM8_9DEIO</name>
<sequence>MSASPHSRAWYARLAAELGGYHHPWQRVLEGPDPEQMFDLLLRNVLRPESQVLDAGCGHGPDAARFGTGVRRWAAYDQVPELLDLARMNAPHATFQEWNGRGEVPAPLRGPFDVVVSRRGPTSVIPRLPELAAPDARFLYVGPRLHVPQVEERLLAVGWCVLAEWHVSVQAYAPTWEDWSIRGEWMEEPVSRREWEARVTARGMPYREERHVVLAKATQP</sequence>
<dbReference type="GO" id="GO:0008168">
    <property type="term" value="F:methyltransferase activity"/>
    <property type="evidence" value="ECO:0007669"/>
    <property type="project" value="UniProtKB-KW"/>
</dbReference>
<organism evidence="1">
    <name type="scientific">Deinococcus sonorensis KR-87</name>
    <dbReference type="NCBI Taxonomy" id="694439"/>
    <lineage>
        <taxon>Bacteria</taxon>
        <taxon>Thermotogati</taxon>
        <taxon>Deinococcota</taxon>
        <taxon>Deinococci</taxon>
        <taxon>Deinococcales</taxon>
        <taxon>Deinococcaceae</taxon>
        <taxon>Deinococcus</taxon>
    </lineage>
</organism>
<dbReference type="AlphaFoldDB" id="A0AAU7UCM8"/>
<proteinExistence type="predicted"/>
<dbReference type="InterPro" id="IPR029063">
    <property type="entry name" value="SAM-dependent_MTases_sf"/>
</dbReference>
<accession>A0AAU7UCM8</accession>
<dbReference type="Gene3D" id="3.40.50.150">
    <property type="entry name" value="Vaccinia Virus protein VP39"/>
    <property type="match status" value="1"/>
</dbReference>
<evidence type="ECO:0000313" key="1">
    <source>
        <dbReference type="EMBL" id="XBV86532.1"/>
    </source>
</evidence>
<gene>
    <name evidence="1" type="ORF">ABOD76_09550</name>
</gene>
<dbReference type="Pfam" id="PF13489">
    <property type="entry name" value="Methyltransf_23"/>
    <property type="match status" value="1"/>
</dbReference>
<keyword evidence="1" id="KW-0808">Transferase</keyword>
<dbReference type="EMBL" id="CP158299">
    <property type="protein sequence ID" value="XBV86532.1"/>
    <property type="molecule type" value="Genomic_DNA"/>
</dbReference>
<reference evidence="1" key="1">
    <citation type="submission" date="2024-06" db="EMBL/GenBank/DDBJ databases">
        <title>Draft Genome Sequence of Deinococcus sonorensis Type Strain KR-87, a Biofilm Producing Representative of the Genus Deinococcus.</title>
        <authorList>
            <person name="Boren L.S."/>
            <person name="Grosso R.A."/>
            <person name="Hugenberg-Cox A.N."/>
            <person name="Hill J.T.E."/>
            <person name="Albert C.M."/>
            <person name="Tuohy J.M."/>
        </authorList>
    </citation>
    <scope>NUCLEOTIDE SEQUENCE</scope>
    <source>
        <strain evidence="1">KR-87</strain>
    </source>
</reference>
<dbReference type="RefSeq" id="WP_350244602.1">
    <property type="nucleotide sequence ID" value="NZ_CP158299.1"/>
</dbReference>
<protein>
    <submittedName>
        <fullName evidence="1">Methyltransferase domain-containing protein</fullName>
    </submittedName>
</protein>
<dbReference type="KEGG" id="dsc:ABOD76_09550"/>
<keyword evidence="1" id="KW-0489">Methyltransferase</keyword>
<dbReference type="SUPFAM" id="SSF53335">
    <property type="entry name" value="S-adenosyl-L-methionine-dependent methyltransferases"/>
    <property type="match status" value="1"/>
</dbReference>
<dbReference type="GO" id="GO:0032259">
    <property type="term" value="P:methylation"/>
    <property type="evidence" value="ECO:0007669"/>
    <property type="project" value="UniProtKB-KW"/>
</dbReference>